<comment type="caution">
    <text evidence="3">The sequence shown here is derived from an EMBL/GenBank/DDBJ whole genome shotgun (WGS) entry which is preliminary data.</text>
</comment>
<accession>A0A438F8K8</accession>
<evidence type="ECO:0000313" key="3">
    <source>
        <dbReference type="EMBL" id="RVW56287.1"/>
    </source>
</evidence>
<protein>
    <submittedName>
        <fullName evidence="3">Uncharacterized protein</fullName>
    </submittedName>
</protein>
<proteinExistence type="predicted"/>
<dbReference type="AlphaFoldDB" id="A0A438F8K8"/>
<reference evidence="3 4" key="1">
    <citation type="journal article" date="2018" name="PLoS Genet.">
        <title>Population sequencing reveals clonal diversity and ancestral inbreeding in the grapevine cultivar Chardonnay.</title>
        <authorList>
            <person name="Roach M.J."/>
            <person name="Johnson D.L."/>
            <person name="Bohlmann J."/>
            <person name="van Vuuren H.J."/>
            <person name="Jones S.J."/>
            <person name="Pretorius I.S."/>
            <person name="Schmidt S.A."/>
            <person name="Borneman A.R."/>
        </authorList>
    </citation>
    <scope>NUCLEOTIDE SEQUENCE [LARGE SCALE GENOMIC DNA]</scope>
    <source>
        <strain evidence="4">cv. Chardonnay</strain>
        <tissue evidence="3">Leaf</tissue>
    </source>
</reference>
<feature type="compositionally biased region" description="Basic and acidic residues" evidence="1">
    <location>
        <begin position="1"/>
        <end position="16"/>
    </location>
</feature>
<keyword evidence="2" id="KW-0472">Membrane</keyword>
<dbReference type="EMBL" id="QGNW01001088">
    <property type="protein sequence ID" value="RVW56287.1"/>
    <property type="molecule type" value="Genomic_DNA"/>
</dbReference>
<dbReference type="PANTHER" id="PTHR45000">
    <property type="entry name" value="CHAPERONE DNAJ-DOMAIN SUPERFAMILY PROTEIN"/>
    <property type="match status" value="1"/>
</dbReference>
<dbReference type="Proteomes" id="UP000288805">
    <property type="component" value="Unassembled WGS sequence"/>
</dbReference>
<dbReference type="PANTHER" id="PTHR45000:SF5">
    <property type="entry name" value="CHAPERONE DNAJ-DOMAIN SUPERFAMILY PROTEIN"/>
    <property type="match status" value="1"/>
</dbReference>
<keyword evidence="2" id="KW-1133">Transmembrane helix</keyword>
<evidence type="ECO:0000256" key="1">
    <source>
        <dbReference type="SAM" id="MobiDB-lite"/>
    </source>
</evidence>
<feature type="region of interest" description="Disordered" evidence="1">
    <location>
        <begin position="1"/>
        <end position="30"/>
    </location>
</feature>
<sequence>MSEGKNMREDDNEKGSDNNPWARSNGQDEEKGEGMRLWGIFLFSLIGATVTTFAVGQFRRTAGWFYTQAKLIKYVTSLKKFARSQSSRNGATGSSFRSSFQEEAWKRYNRRMQEEYEEEMERVGRSGTYRVLRLKTLFDTLNSHRGIVGIGGPLDLERIKRMQSVFNRERNKYKRSYESWREMVKVHIINISRGMTGIGKTDTSYKYQRANSREIPRDRTSASYPLSHHYLTLGLDR</sequence>
<keyword evidence="2" id="KW-0812">Transmembrane</keyword>
<gene>
    <name evidence="3" type="ORF">CK203_111213</name>
</gene>
<organism evidence="3 4">
    <name type="scientific">Vitis vinifera</name>
    <name type="common">Grape</name>
    <dbReference type="NCBI Taxonomy" id="29760"/>
    <lineage>
        <taxon>Eukaryota</taxon>
        <taxon>Viridiplantae</taxon>
        <taxon>Streptophyta</taxon>
        <taxon>Embryophyta</taxon>
        <taxon>Tracheophyta</taxon>
        <taxon>Spermatophyta</taxon>
        <taxon>Magnoliopsida</taxon>
        <taxon>eudicotyledons</taxon>
        <taxon>Gunneridae</taxon>
        <taxon>Pentapetalae</taxon>
        <taxon>rosids</taxon>
        <taxon>Vitales</taxon>
        <taxon>Vitaceae</taxon>
        <taxon>Viteae</taxon>
        <taxon>Vitis</taxon>
    </lineage>
</organism>
<evidence type="ECO:0000256" key="2">
    <source>
        <dbReference type="SAM" id="Phobius"/>
    </source>
</evidence>
<evidence type="ECO:0000313" key="4">
    <source>
        <dbReference type="Proteomes" id="UP000288805"/>
    </source>
</evidence>
<feature type="transmembrane region" description="Helical" evidence="2">
    <location>
        <begin position="37"/>
        <end position="56"/>
    </location>
</feature>
<name>A0A438F8K8_VITVI</name>